<evidence type="ECO:0000256" key="9">
    <source>
        <dbReference type="ARBA" id="ARBA00022605"/>
    </source>
</evidence>
<evidence type="ECO:0000256" key="14">
    <source>
        <dbReference type="ARBA" id="ARBA00022833"/>
    </source>
</evidence>
<dbReference type="Proteomes" id="UP000319619">
    <property type="component" value="Unassembled WGS sequence"/>
</dbReference>
<gene>
    <name evidence="24" type="ORF">CEE37_12950</name>
</gene>
<evidence type="ECO:0000256" key="2">
    <source>
        <dbReference type="ARBA" id="ARBA00001947"/>
    </source>
</evidence>
<evidence type="ECO:0000256" key="11">
    <source>
        <dbReference type="ARBA" id="ARBA00022679"/>
    </source>
</evidence>
<comment type="catalytic activity">
    <reaction evidence="1">
        <text>(6S)-5-methyl-5,6,7,8-tetrahydrofolate + L-homocysteine = (6S)-5,6,7,8-tetrahydrofolate + L-methionine</text>
        <dbReference type="Rhea" id="RHEA:11172"/>
        <dbReference type="ChEBI" id="CHEBI:18608"/>
        <dbReference type="ChEBI" id="CHEBI:57453"/>
        <dbReference type="ChEBI" id="CHEBI:57844"/>
        <dbReference type="ChEBI" id="CHEBI:58199"/>
        <dbReference type="EC" id="2.1.1.13"/>
    </reaction>
</comment>
<keyword evidence="14 19" id="KW-0862">Zinc</keyword>
<dbReference type="InterPro" id="IPR036724">
    <property type="entry name" value="Cobalamin-bd_sf"/>
</dbReference>
<evidence type="ECO:0000256" key="10">
    <source>
        <dbReference type="ARBA" id="ARBA00022628"/>
    </source>
</evidence>
<dbReference type="Pfam" id="PF02574">
    <property type="entry name" value="S-methyl_trans"/>
    <property type="match status" value="1"/>
</dbReference>
<dbReference type="CDD" id="cd02070">
    <property type="entry name" value="corrinoid_protein_B12-BD"/>
    <property type="match status" value="1"/>
</dbReference>
<dbReference type="GO" id="GO:0031419">
    <property type="term" value="F:cobalamin binding"/>
    <property type="evidence" value="ECO:0007669"/>
    <property type="project" value="UniProtKB-KW"/>
</dbReference>
<feature type="domain" description="B12-binding" evidence="22">
    <location>
        <begin position="681"/>
        <end position="804"/>
    </location>
</feature>
<keyword evidence="10" id="KW-0846">Cobalamin</keyword>
<dbReference type="InterPro" id="IPR003759">
    <property type="entry name" value="Cbl-bd_cap"/>
</dbReference>
<feature type="domain" description="B12-binding N-terminal" evidence="23">
    <location>
        <begin position="587"/>
        <end position="681"/>
    </location>
</feature>
<dbReference type="SUPFAM" id="SSF52242">
    <property type="entry name" value="Cobalamin (vitamin B12)-binding domain"/>
    <property type="match status" value="1"/>
</dbReference>
<feature type="binding site" evidence="19">
    <location>
        <position position="276"/>
    </location>
    <ligand>
        <name>Zn(2+)</name>
        <dbReference type="ChEBI" id="CHEBI:29105"/>
    </ligand>
</feature>
<comment type="function">
    <text evidence="17">Catalyzes the transfer of a methyl group from methyl-cobalamin to homocysteine, yielding enzyme-bound cob(I)alamin and methionine. Subsequently, remethylates the cofactor using methyltetrahydrofolate.</text>
</comment>
<dbReference type="InterPro" id="IPR036594">
    <property type="entry name" value="Meth_synthase_dom"/>
</dbReference>
<sequence length="804" mass="87799">MVTRQEFLDRTEREIIILDGGMGTLLQARGLGIGQAPEEFNLVRSDVVEQAHREFVQAGSKIILTNTFGGTSIKLDEYNLGSKAKVINEQAVKIARRAAKNSDTWVAGCIGPCGKYLKPVGKLDFAPAYHTFAGQVKALAGADVDLLIIETMSDIREARAAMMAARHNFDGPIIAQMTFADGRNTVTGTDPLTALTVFEALDADAFGINCSTGPEEIFDAINLVRRKTTLPLVVEPNAGMPRIEEGRTCFPASPEHLAKYAKKFVAAGVNVIGACCGAGPTHIKAISDAIQGLKPLIRKRDRCRSRLSSRDCTIEICADQPIRMIGERINPTGRKKLRAELREGKFHLVRQEAIEQAKAGADVLDINVGVPGINEPETMRQVIKVVQQAVNLPICIDSSNPEAIRVALEEIEGKPLINSTTAEDDKLDQILPLAKHFGAAVLGLTLDENGIPETAEERLKLAQKIVRRGLEIGLRHEDIFIDPLTLTISAEPKRSAESLRTLRMIHEQVGVATVMGVSNVSYGLPNRALLNRTFLSMALQNGLDLPILNPFSESARQTIDAANVLLNRDRAAKKFISNYGHVEEEKAKAAIDSRPLKDRLYDTILYGNREMILELIDQALNEGWEALGLNEKVLIPALQEVGRRYDKREFFLPQVILAAETMQDAFKRLKELFPAGEAHNRGKIILATVKGDVHDIGKNIVAVVLENYGYEVINLGKNVNTRVIIEAAAEEKAKFVGLSALMTTTMVEMGRVVHDMREAGIPAKVIVGGAVVNKSFSDEIGADGYGKDAMEAVKIIDLLLNGKA</sequence>
<comment type="similarity">
    <text evidence="5">Belongs to the vitamin-B12 dependent methionine synthase family.</text>
</comment>
<dbReference type="SUPFAM" id="SSF82282">
    <property type="entry name" value="Homocysteine S-methyltransferase"/>
    <property type="match status" value="1"/>
</dbReference>
<proteinExistence type="inferred from homology"/>
<keyword evidence="12" id="KW-0949">S-adenosyl-L-methionine</keyword>
<evidence type="ECO:0000256" key="19">
    <source>
        <dbReference type="PROSITE-ProRule" id="PRU00333"/>
    </source>
</evidence>
<keyword evidence="16" id="KW-0170">Cobalt</keyword>
<evidence type="ECO:0000259" key="22">
    <source>
        <dbReference type="PROSITE" id="PS51332"/>
    </source>
</evidence>
<comment type="caution">
    <text evidence="24">The sequence shown here is derived from an EMBL/GenBank/DDBJ whole genome shotgun (WGS) entry which is preliminary data.</text>
</comment>
<evidence type="ECO:0000256" key="13">
    <source>
        <dbReference type="ARBA" id="ARBA00022723"/>
    </source>
</evidence>
<dbReference type="PROSITE" id="PS51332">
    <property type="entry name" value="B12_BINDING"/>
    <property type="match status" value="1"/>
</dbReference>
<dbReference type="Pfam" id="PF00809">
    <property type="entry name" value="Pterin_bind"/>
    <property type="match status" value="1"/>
</dbReference>
<accession>A0A532UTZ9</accession>
<dbReference type="Gene3D" id="1.10.1240.10">
    <property type="entry name" value="Methionine synthase domain"/>
    <property type="match status" value="1"/>
</dbReference>
<dbReference type="InterPro" id="IPR000489">
    <property type="entry name" value="Pterin-binding_dom"/>
</dbReference>
<dbReference type="InterPro" id="IPR011005">
    <property type="entry name" value="Dihydropteroate_synth-like_sf"/>
</dbReference>
<evidence type="ECO:0000259" key="23">
    <source>
        <dbReference type="PROSITE" id="PS51337"/>
    </source>
</evidence>
<dbReference type="Pfam" id="PF02607">
    <property type="entry name" value="B12-binding_2"/>
    <property type="match status" value="1"/>
</dbReference>
<dbReference type="InterPro" id="IPR036589">
    <property type="entry name" value="HCY_dom_sf"/>
</dbReference>
<comment type="pathway">
    <text evidence="4">Amino-acid biosynthesis; L-methionine biosynthesis via de novo pathway; L-methionine from L-homocysteine (MetH route): step 1/1.</text>
</comment>
<dbReference type="GO" id="GO:0032259">
    <property type="term" value="P:methylation"/>
    <property type="evidence" value="ECO:0007669"/>
    <property type="project" value="UniProtKB-KW"/>
</dbReference>
<dbReference type="InterPro" id="IPR017215">
    <property type="entry name" value="MetH_bac"/>
</dbReference>
<dbReference type="PROSITE" id="PS51337">
    <property type="entry name" value="B12_BINDING_NTER"/>
    <property type="match status" value="1"/>
</dbReference>
<dbReference type="InterPro" id="IPR006158">
    <property type="entry name" value="Cobalamin-bd"/>
</dbReference>
<feature type="binding site" evidence="19">
    <location>
        <position position="210"/>
    </location>
    <ligand>
        <name>Zn(2+)</name>
        <dbReference type="ChEBI" id="CHEBI:29105"/>
    </ligand>
</feature>
<evidence type="ECO:0000259" key="21">
    <source>
        <dbReference type="PROSITE" id="PS50972"/>
    </source>
</evidence>
<dbReference type="GO" id="GO:0005829">
    <property type="term" value="C:cytosol"/>
    <property type="evidence" value="ECO:0007669"/>
    <property type="project" value="TreeGrafter"/>
</dbReference>
<keyword evidence="9" id="KW-0028">Amino-acid biosynthesis</keyword>
<dbReference type="Gene3D" id="3.20.20.330">
    <property type="entry name" value="Homocysteine-binding-like domain"/>
    <property type="match status" value="1"/>
</dbReference>
<dbReference type="UniPathway" id="UPA00051">
    <property type="reaction ID" value="UER00081"/>
</dbReference>
<keyword evidence="13 19" id="KW-0479">Metal-binding</keyword>
<dbReference type="EC" id="2.1.1.13" evidence="6"/>
<dbReference type="Gene3D" id="3.20.20.20">
    <property type="entry name" value="Dihydropteroate synthase-like"/>
    <property type="match status" value="1"/>
</dbReference>
<evidence type="ECO:0000256" key="4">
    <source>
        <dbReference type="ARBA" id="ARBA00005178"/>
    </source>
</evidence>
<reference evidence="24 25" key="1">
    <citation type="submission" date="2017-06" db="EMBL/GenBank/DDBJ databases">
        <title>Novel microbial phyla capable of carbon fixation and sulfur reduction in deep-sea sediments.</title>
        <authorList>
            <person name="Huang J."/>
            <person name="Baker B."/>
            <person name="Wang Y."/>
        </authorList>
    </citation>
    <scope>NUCLEOTIDE SEQUENCE [LARGE SCALE GENOMIC DNA]</scope>
    <source>
        <strain evidence="24">B3_LCP</strain>
    </source>
</reference>
<evidence type="ECO:0000256" key="12">
    <source>
        <dbReference type="ARBA" id="ARBA00022691"/>
    </source>
</evidence>
<comment type="cofactor">
    <cofactor evidence="2 19">
        <name>Zn(2+)</name>
        <dbReference type="ChEBI" id="CHEBI:29105"/>
    </cofactor>
</comment>
<evidence type="ECO:0000256" key="5">
    <source>
        <dbReference type="ARBA" id="ARBA00010398"/>
    </source>
</evidence>
<dbReference type="AlphaFoldDB" id="A0A532UTZ9"/>
<dbReference type="SUPFAM" id="SSF47644">
    <property type="entry name" value="Methionine synthase domain"/>
    <property type="match status" value="1"/>
</dbReference>
<evidence type="ECO:0000313" key="24">
    <source>
        <dbReference type="EMBL" id="TKJ38420.1"/>
    </source>
</evidence>
<name>A0A532UTZ9_UNCL8</name>
<dbReference type="PIRSF" id="PIRSF037472">
    <property type="entry name" value="DHPS_mtfrase"/>
    <property type="match status" value="1"/>
</dbReference>
<evidence type="ECO:0000256" key="17">
    <source>
        <dbReference type="ARBA" id="ARBA00025552"/>
    </source>
</evidence>
<dbReference type="PROSITE" id="PS50972">
    <property type="entry name" value="PTERIN_BINDING"/>
    <property type="match status" value="1"/>
</dbReference>
<dbReference type="GO" id="GO:0046653">
    <property type="term" value="P:tetrahydrofolate metabolic process"/>
    <property type="evidence" value="ECO:0007669"/>
    <property type="project" value="TreeGrafter"/>
</dbReference>
<evidence type="ECO:0000256" key="1">
    <source>
        <dbReference type="ARBA" id="ARBA00001700"/>
    </source>
</evidence>
<dbReference type="GO" id="GO:0008705">
    <property type="term" value="F:methionine synthase activity"/>
    <property type="evidence" value="ECO:0007669"/>
    <property type="project" value="UniProtKB-EC"/>
</dbReference>
<dbReference type="Gene3D" id="3.40.50.280">
    <property type="entry name" value="Cobalamin-binding domain"/>
    <property type="match status" value="1"/>
</dbReference>
<dbReference type="NCBIfam" id="NF005719">
    <property type="entry name" value="PRK07535.1"/>
    <property type="match status" value="1"/>
</dbReference>
<keyword evidence="11 19" id="KW-0808">Transferase</keyword>
<dbReference type="InterPro" id="IPR050554">
    <property type="entry name" value="Met_Synthase/Corrinoid"/>
</dbReference>
<dbReference type="InterPro" id="IPR003726">
    <property type="entry name" value="HCY_dom"/>
</dbReference>
<dbReference type="Pfam" id="PF02310">
    <property type="entry name" value="B12-binding"/>
    <property type="match status" value="1"/>
</dbReference>
<organism evidence="24 25">
    <name type="scientific">candidate division LCP-89 bacterium B3_LCP</name>
    <dbReference type="NCBI Taxonomy" id="2012998"/>
    <lineage>
        <taxon>Bacteria</taxon>
        <taxon>Pseudomonadati</taxon>
        <taxon>Bacteria division LCP-89</taxon>
    </lineage>
</organism>
<dbReference type="PANTHER" id="PTHR45833:SF1">
    <property type="entry name" value="METHIONINE SYNTHASE"/>
    <property type="match status" value="1"/>
</dbReference>
<dbReference type="SMART" id="SM01018">
    <property type="entry name" value="B12-binding_2"/>
    <property type="match status" value="1"/>
</dbReference>
<evidence type="ECO:0000259" key="20">
    <source>
        <dbReference type="PROSITE" id="PS50970"/>
    </source>
</evidence>
<dbReference type="GO" id="GO:0046872">
    <property type="term" value="F:metal ion binding"/>
    <property type="evidence" value="ECO:0007669"/>
    <property type="project" value="UniProtKB-KW"/>
</dbReference>
<evidence type="ECO:0000256" key="6">
    <source>
        <dbReference type="ARBA" id="ARBA00012032"/>
    </source>
</evidence>
<evidence type="ECO:0000256" key="3">
    <source>
        <dbReference type="ARBA" id="ARBA00001956"/>
    </source>
</evidence>
<evidence type="ECO:0000256" key="18">
    <source>
        <dbReference type="ARBA" id="ARBA00031040"/>
    </source>
</evidence>
<feature type="domain" description="Pterin-binding" evidence="21">
    <location>
        <begin position="322"/>
        <end position="572"/>
    </location>
</feature>
<evidence type="ECO:0000313" key="25">
    <source>
        <dbReference type="Proteomes" id="UP000319619"/>
    </source>
</evidence>
<dbReference type="EMBL" id="NJBN01000010">
    <property type="protein sequence ID" value="TKJ38420.1"/>
    <property type="molecule type" value="Genomic_DNA"/>
</dbReference>
<evidence type="ECO:0000256" key="8">
    <source>
        <dbReference type="ARBA" id="ARBA00022603"/>
    </source>
</evidence>
<feature type="domain" description="Hcy-binding" evidence="20">
    <location>
        <begin position="4"/>
        <end position="290"/>
    </location>
</feature>
<keyword evidence="8 19" id="KW-0489">Methyltransferase</keyword>
<comment type="cofactor">
    <cofactor evidence="3">
        <name>methylcob(III)alamin</name>
        <dbReference type="ChEBI" id="CHEBI:28115"/>
    </cofactor>
</comment>
<dbReference type="SUPFAM" id="SSF51717">
    <property type="entry name" value="Dihydropteroate synthetase-like"/>
    <property type="match status" value="1"/>
</dbReference>
<dbReference type="GO" id="GO:0050667">
    <property type="term" value="P:homocysteine metabolic process"/>
    <property type="evidence" value="ECO:0007669"/>
    <property type="project" value="TreeGrafter"/>
</dbReference>
<evidence type="ECO:0000256" key="7">
    <source>
        <dbReference type="ARBA" id="ARBA00013998"/>
    </source>
</evidence>
<evidence type="ECO:0000256" key="16">
    <source>
        <dbReference type="ARBA" id="ARBA00023285"/>
    </source>
</evidence>
<dbReference type="PROSITE" id="PS50970">
    <property type="entry name" value="HCY"/>
    <property type="match status" value="1"/>
</dbReference>
<feature type="binding site" evidence="19">
    <location>
        <position position="275"/>
    </location>
    <ligand>
        <name>Zn(2+)</name>
        <dbReference type="ChEBI" id="CHEBI:29105"/>
    </ligand>
</feature>
<keyword evidence="15" id="KW-0486">Methionine biosynthesis</keyword>
<dbReference type="PANTHER" id="PTHR45833">
    <property type="entry name" value="METHIONINE SYNTHASE"/>
    <property type="match status" value="1"/>
</dbReference>
<protein>
    <recommendedName>
        <fullName evidence="7">Methionine synthase</fullName>
        <ecNumber evidence="6">2.1.1.13</ecNumber>
    </recommendedName>
    <alternativeName>
        <fullName evidence="18">5-methyltetrahydrofolate--homocysteine methyltransferase</fullName>
    </alternativeName>
</protein>
<evidence type="ECO:0000256" key="15">
    <source>
        <dbReference type="ARBA" id="ARBA00023167"/>
    </source>
</evidence>